<feature type="transmembrane region" description="Helical" evidence="1">
    <location>
        <begin position="21"/>
        <end position="41"/>
    </location>
</feature>
<evidence type="ECO:0000256" key="1">
    <source>
        <dbReference type="SAM" id="Phobius"/>
    </source>
</evidence>
<keyword evidence="1" id="KW-0472">Membrane</keyword>
<proteinExistence type="predicted"/>
<protein>
    <submittedName>
        <fullName evidence="2">Galacturonic acid acetylase</fullName>
    </submittedName>
</protein>
<dbReference type="PANTHER" id="PTHR23416">
    <property type="entry name" value="SIALIC ACID SYNTHASE-RELATED"/>
    <property type="match status" value="1"/>
</dbReference>
<dbReference type="Proteomes" id="UP000242656">
    <property type="component" value="Unassembled WGS sequence"/>
</dbReference>
<dbReference type="AlphaFoldDB" id="A0A2B0M2E9"/>
<keyword evidence="1" id="KW-1133">Transmembrane helix</keyword>
<dbReference type="Gene3D" id="2.160.10.10">
    <property type="entry name" value="Hexapeptide repeat proteins"/>
    <property type="match status" value="1"/>
</dbReference>
<organism evidence="2 3">
    <name type="scientific">Bacillus cereus</name>
    <dbReference type="NCBI Taxonomy" id="1396"/>
    <lineage>
        <taxon>Bacteria</taxon>
        <taxon>Bacillati</taxon>
        <taxon>Bacillota</taxon>
        <taxon>Bacilli</taxon>
        <taxon>Bacillales</taxon>
        <taxon>Bacillaceae</taxon>
        <taxon>Bacillus</taxon>
        <taxon>Bacillus cereus group</taxon>
    </lineage>
</organism>
<keyword evidence="1" id="KW-0812">Transmembrane</keyword>
<name>A0A2B0M2E9_BACCE</name>
<evidence type="ECO:0000313" key="3">
    <source>
        <dbReference type="Proteomes" id="UP000242656"/>
    </source>
</evidence>
<dbReference type="InterPro" id="IPR011004">
    <property type="entry name" value="Trimer_LpxA-like_sf"/>
</dbReference>
<dbReference type="InterPro" id="IPR051159">
    <property type="entry name" value="Hexapeptide_acetyltransf"/>
</dbReference>
<dbReference type="EMBL" id="NUWN01000054">
    <property type="protein sequence ID" value="PFK38372.1"/>
    <property type="molecule type" value="Genomic_DNA"/>
</dbReference>
<dbReference type="SUPFAM" id="SSF51161">
    <property type="entry name" value="Trimeric LpxA-like enzymes"/>
    <property type="match status" value="1"/>
</dbReference>
<comment type="caution">
    <text evidence="2">The sequence shown here is derived from an EMBL/GenBank/DDBJ whole genome shotgun (WGS) entry which is preliminary data.</text>
</comment>
<reference evidence="2 3" key="1">
    <citation type="submission" date="2017-09" db="EMBL/GenBank/DDBJ databases">
        <title>Large-scale bioinformatics analysis of Bacillus genomes uncovers conserved roles of natural products in bacterial physiology.</title>
        <authorList>
            <consortium name="Agbiome Team Llc"/>
            <person name="Bleich R.M."/>
            <person name="Grubbs K.J."/>
            <person name="Santa Maria K.C."/>
            <person name="Allen S.E."/>
            <person name="Farag S."/>
            <person name="Shank E.A."/>
            <person name="Bowers A."/>
        </authorList>
    </citation>
    <scope>NUCLEOTIDE SEQUENCE [LARGE SCALE GENOMIC DNA]</scope>
    <source>
        <strain evidence="2 3">AFS083043</strain>
    </source>
</reference>
<gene>
    <name evidence="2" type="ORF">COI93_14555</name>
</gene>
<dbReference type="InterPro" id="IPR001451">
    <property type="entry name" value="Hexapep"/>
</dbReference>
<dbReference type="CDD" id="cd04647">
    <property type="entry name" value="LbH_MAT_like"/>
    <property type="match status" value="1"/>
</dbReference>
<sequence>MIKVFKKIVQTIVAESRNRGLYFTILMNISHVIGALRGAFYKTIYFRNIKCSIFFLQANSKIEIFNKGSKVNIGKFVFVRKNASIRLDFDGVLNIEEKVFINDNCNINCVNRISIGRSTKIGPNVCINDHDHNYKNPADSHLVKGEVKIGKNVWIGSNVVILKDTVIGDNTVIAAGSVVKGRIPSNTLFVNKRENMCIDRTSLSS</sequence>
<dbReference type="PANTHER" id="PTHR23416:SF78">
    <property type="entry name" value="LIPOPOLYSACCHARIDE BIOSYNTHESIS O-ACETYL TRANSFERASE WBBJ-RELATED"/>
    <property type="match status" value="1"/>
</dbReference>
<dbReference type="Pfam" id="PF00132">
    <property type="entry name" value="Hexapep"/>
    <property type="match status" value="1"/>
</dbReference>
<accession>A0A2B0M2E9</accession>
<dbReference type="RefSeq" id="WP_098491395.1">
    <property type="nucleotide sequence ID" value="NZ_JBCLQQ010000008.1"/>
</dbReference>
<evidence type="ECO:0000313" key="2">
    <source>
        <dbReference type="EMBL" id="PFK38372.1"/>
    </source>
</evidence>